<dbReference type="PROSITE" id="PS51471">
    <property type="entry name" value="FE2OG_OXY"/>
    <property type="match status" value="1"/>
</dbReference>
<keyword evidence="2 3" id="KW-0408">Iron</keyword>
<reference evidence="5 6" key="1">
    <citation type="journal article" date="2021" name="Nat. Plants">
        <title>The Taxus genome provides insights into paclitaxel biosynthesis.</title>
        <authorList>
            <person name="Xiong X."/>
            <person name="Gou J."/>
            <person name="Liao Q."/>
            <person name="Li Y."/>
            <person name="Zhou Q."/>
            <person name="Bi G."/>
            <person name="Li C."/>
            <person name="Du R."/>
            <person name="Wang X."/>
            <person name="Sun T."/>
            <person name="Guo L."/>
            <person name="Liang H."/>
            <person name="Lu P."/>
            <person name="Wu Y."/>
            <person name="Zhang Z."/>
            <person name="Ro D.K."/>
            <person name="Shang Y."/>
            <person name="Huang S."/>
            <person name="Yan J."/>
        </authorList>
    </citation>
    <scope>NUCLEOTIDE SEQUENCE [LARGE SCALE GENOMIC DNA]</scope>
    <source>
        <strain evidence="5">Ta-2019</strain>
    </source>
</reference>
<keyword evidence="1 3" id="KW-0479">Metal-binding</keyword>
<dbReference type="OMA" id="EKACKEW"/>
<dbReference type="InterPro" id="IPR005123">
    <property type="entry name" value="Oxoglu/Fe-dep_dioxygenase_dom"/>
</dbReference>
<comment type="similarity">
    <text evidence="3">Belongs to the iron/ascorbate-dependent oxidoreductase family.</text>
</comment>
<evidence type="ECO:0000256" key="2">
    <source>
        <dbReference type="ARBA" id="ARBA00023004"/>
    </source>
</evidence>
<protein>
    <recommendedName>
        <fullName evidence="4">Fe2OG dioxygenase domain-containing protein</fullName>
    </recommendedName>
</protein>
<sequence>MTAPGSSADPVDIPVIDLSQFPNELDGEEVTQLQNHELLATVEKACKEWGCFRVVNHGIPVDHLRDVESLIRQAFAMPAEVKERAIIVNPEARSSYNETFDFENLPKSDSVQQMYDKIWPQDGNPEFRETIQGFTLNLAALQAKISKIFIASLGLDIKSVYHSDFEKCKAFMGINHYTPNGEILEEDAEIMHPHTDIGCFTILYNDDEGGLQVRSKKGKWVDIDPVPNSFVIMVSDCVKAWSNGRYHSVEHRVVYKGWKDRISVAYVVLFADDLKIWAAPELIDNDNPRRFKPFNYQPFKDAYFLNYHITKEKLETFIDIYA</sequence>
<dbReference type="Proteomes" id="UP000824469">
    <property type="component" value="Unassembled WGS sequence"/>
</dbReference>
<keyword evidence="6" id="KW-1185">Reference proteome</keyword>
<proteinExistence type="inferred from homology"/>
<feature type="non-terminal residue" evidence="5">
    <location>
        <position position="322"/>
    </location>
</feature>
<keyword evidence="3" id="KW-0560">Oxidoreductase</keyword>
<feature type="domain" description="Fe2OG dioxygenase" evidence="4">
    <location>
        <begin position="164"/>
        <end position="273"/>
    </location>
</feature>
<dbReference type="InterPro" id="IPR050231">
    <property type="entry name" value="Iron_ascorbate_oxido_reductase"/>
</dbReference>
<accession>A0AA38F3E1</accession>
<name>A0AA38F3E1_TAXCH</name>
<dbReference type="GO" id="GO:0016491">
    <property type="term" value="F:oxidoreductase activity"/>
    <property type="evidence" value="ECO:0007669"/>
    <property type="project" value="UniProtKB-KW"/>
</dbReference>
<gene>
    <name evidence="5" type="ORF">KI387_032290</name>
</gene>
<dbReference type="Gene3D" id="2.60.120.330">
    <property type="entry name" value="B-lactam Antibiotic, Isopenicillin N Synthase, Chain"/>
    <property type="match status" value="1"/>
</dbReference>
<dbReference type="SUPFAM" id="SSF51197">
    <property type="entry name" value="Clavaminate synthase-like"/>
    <property type="match status" value="1"/>
</dbReference>
<evidence type="ECO:0000313" key="6">
    <source>
        <dbReference type="Proteomes" id="UP000824469"/>
    </source>
</evidence>
<comment type="caution">
    <text evidence="5">The sequence shown here is derived from an EMBL/GenBank/DDBJ whole genome shotgun (WGS) entry which is preliminary data.</text>
</comment>
<evidence type="ECO:0000259" key="4">
    <source>
        <dbReference type="PROSITE" id="PS51471"/>
    </source>
</evidence>
<evidence type="ECO:0000256" key="3">
    <source>
        <dbReference type="RuleBase" id="RU003682"/>
    </source>
</evidence>
<evidence type="ECO:0000256" key="1">
    <source>
        <dbReference type="ARBA" id="ARBA00022723"/>
    </source>
</evidence>
<evidence type="ECO:0000313" key="5">
    <source>
        <dbReference type="EMBL" id="KAH9288173.1"/>
    </source>
</evidence>
<dbReference type="Pfam" id="PF14226">
    <property type="entry name" value="DIOX_N"/>
    <property type="match status" value="1"/>
</dbReference>
<dbReference type="InterPro" id="IPR026992">
    <property type="entry name" value="DIOX_N"/>
</dbReference>
<organism evidence="5 6">
    <name type="scientific">Taxus chinensis</name>
    <name type="common">Chinese yew</name>
    <name type="synonym">Taxus wallichiana var. chinensis</name>
    <dbReference type="NCBI Taxonomy" id="29808"/>
    <lineage>
        <taxon>Eukaryota</taxon>
        <taxon>Viridiplantae</taxon>
        <taxon>Streptophyta</taxon>
        <taxon>Embryophyta</taxon>
        <taxon>Tracheophyta</taxon>
        <taxon>Spermatophyta</taxon>
        <taxon>Pinopsida</taxon>
        <taxon>Pinidae</taxon>
        <taxon>Conifers II</taxon>
        <taxon>Cupressales</taxon>
        <taxon>Taxaceae</taxon>
        <taxon>Taxus</taxon>
    </lineage>
</organism>
<dbReference type="Pfam" id="PF03171">
    <property type="entry name" value="2OG-FeII_Oxy"/>
    <property type="match status" value="1"/>
</dbReference>
<dbReference type="AlphaFoldDB" id="A0AA38F3E1"/>
<dbReference type="EMBL" id="JAHRHJ020003813">
    <property type="protein sequence ID" value="KAH9288173.1"/>
    <property type="molecule type" value="Genomic_DNA"/>
</dbReference>
<dbReference type="PANTHER" id="PTHR47990">
    <property type="entry name" value="2-OXOGLUTARATE (2OG) AND FE(II)-DEPENDENT OXYGENASE SUPERFAMILY PROTEIN-RELATED"/>
    <property type="match status" value="1"/>
</dbReference>
<dbReference type="InterPro" id="IPR044861">
    <property type="entry name" value="IPNS-like_FE2OG_OXY"/>
</dbReference>
<dbReference type="GO" id="GO:0046872">
    <property type="term" value="F:metal ion binding"/>
    <property type="evidence" value="ECO:0007669"/>
    <property type="project" value="UniProtKB-KW"/>
</dbReference>
<dbReference type="InterPro" id="IPR027443">
    <property type="entry name" value="IPNS-like_sf"/>
</dbReference>